<reference evidence="1 2" key="1">
    <citation type="submission" date="2019-09" db="EMBL/GenBank/DDBJ databases">
        <title>Complete genome sequence of Arachidicoccus sp. B3-10 isolated from apple orchard soil.</title>
        <authorList>
            <person name="Kim H.S."/>
            <person name="Han K.-I."/>
            <person name="Suh M.K."/>
            <person name="Lee K.C."/>
            <person name="Eom M.K."/>
            <person name="Kim J.-S."/>
            <person name="Kang S.W."/>
            <person name="Sin Y."/>
            <person name="Lee J.-S."/>
        </authorList>
    </citation>
    <scope>NUCLEOTIDE SEQUENCE [LARGE SCALE GENOMIC DNA]</scope>
    <source>
        <strain evidence="1 2">B3-10</strain>
    </source>
</reference>
<keyword evidence="2" id="KW-1185">Reference proteome</keyword>
<dbReference type="KEGG" id="arac:E0W69_019845"/>
<dbReference type="AlphaFoldDB" id="A0A5P2GGD4"/>
<name>A0A5P2GGD4_9BACT</name>
<dbReference type="EMBL" id="CP044016">
    <property type="protein sequence ID" value="QES90801.1"/>
    <property type="molecule type" value="Genomic_DNA"/>
</dbReference>
<proteinExistence type="predicted"/>
<accession>A0A5P2GGD4</accession>
<gene>
    <name evidence="1" type="ORF">E0W69_019845</name>
</gene>
<evidence type="ECO:0000313" key="2">
    <source>
        <dbReference type="Proteomes" id="UP000292424"/>
    </source>
</evidence>
<sequence>MDKKLPDLVLAHLFPESIVVLPEDASANAVNKTEDKGRDIDQFPNNKIAAAPELSVPFWLGENKKQVCIILHDRNNVFISEHSLDFLGKILSACQLNIADTAIINMARTPVNLEQIQQYIQPKFLLSFHIKFNTIGLNDDIKLYQPNRKNGCSYLLAGDLDKMNDGSDASKQEKGRFWISLKQLFGI</sequence>
<dbReference type="Proteomes" id="UP000292424">
    <property type="component" value="Chromosome"/>
</dbReference>
<dbReference type="OrthoDB" id="824384at2"/>
<organism evidence="1 2">
    <name type="scientific">Rhizosphaericola mali</name>
    <dbReference type="NCBI Taxonomy" id="2545455"/>
    <lineage>
        <taxon>Bacteria</taxon>
        <taxon>Pseudomonadati</taxon>
        <taxon>Bacteroidota</taxon>
        <taxon>Chitinophagia</taxon>
        <taxon>Chitinophagales</taxon>
        <taxon>Chitinophagaceae</taxon>
        <taxon>Rhizosphaericola</taxon>
    </lineage>
</organism>
<evidence type="ECO:0000313" key="1">
    <source>
        <dbReference type="EMBL" id="QES90801.1"/>
    </source>
</evidence>
<protein>
    <submittedName>
        <fullName evidence="1">Uncharacterized protein</fullName>
    </submittedName>
</protein>
<dbReference type="RefSeq" id="WP_131331784.1">
    <property type="nucleotide sequence ID" value="NZ_CP044016.1"/>
</dbReference>